<protein>
    <submittedName>
        <fullName evidence="2">Uncharacterized protein</fullName>
    </submittedName>
</protein>
<name>A0A1Q9E8S5_SYMMI</name>
<evidence type="ECO:0000313" key="3">
    <source>
        <dbReference type="Proteomes" id="UP000186817"/>
    </source>
</evidence>
<gene>
    <name evidence="2" type="ORF">AK812_SmicGene13202</name>
</gene>
<keyword evidence="1" id="KW-0732">Signal</keyword>
<dbReference type="Proteomes" id="UP000186817">
    <property type="component" value="Unassembled WGS sequence"/>
</dbReference>
<feature type="chain" id="PRO_5013067935" evidence="1">
    <location>
        <begin position="27"/>
        <end position="155"/>
    </location>
</feature>
<reference evidence="2 3" key="1">
    <citation type="submission" date="2016-02" db="EMBL/GenBank/DDBJ databases">
        <title>Genome analysis of coral dinoflagellate symbionts highlights evolutionary adaptations to a symbiotic lifestyle.</title>
        <authorList>
            <person name="Aranda M."/>
            <person name="Li Y."/>
            <person name="Liew Y.J."/>
            <person name="Baumgarten S."/>
            <person name="Simakov O."/>
            <person name="Wilson M."/>
            <person name="Piel J."/>
            <person name="Ashoor H."/>
            <person name="Bougouffa S."/>
            <person name="Bajic V.B."/>
            <person name="Ryu T."/>
            <person name="Ravasi T."/>
            <person name="Bayer T."/>
            <person name="Micklem G."/>
            <person name="Kim H."/>
            <person name="Bhak J."/>
            <person name="Lajeunesse T.C."/>
            <person name="Voolstra C.R."/>
        </authorList>
    </citation>
    <scope>NUCLEOTIDE SEQUENCE [LARGE SCALE GENOMIC DNA]</scope>
    <source>
        <strain evidence="2 3">CCMP2467</strain>
    </source>
</reference>
<organism evidence="2 3">
    <name type="scientific">Symbiodinium microadriaticum</name>
    <name type="common">Dinoflagellate</name>
    <name type="synonym">Zooxanthella microadriatica</name>
    <dbReference type="NCBI Taxonomy" id="2951"/>
    <lineage>
        <taxon>Eukaryota</taxon>
        <taxon>Sar</taxon>
        <taxon>Alveolata</taxon>
        <taxon>Dinophyceae</taxon>
        <taxon>Suessiales</taxon>
        <taxon>Symbiodiniaceae</taxon>
        <taxon>Symbiodinium</taxon>
    </lineage>
</organism>
<sequence>MQSTPRLAWLRVGCLLLLTLRKYSRSYTENERMHVPERVGGTTGATRSRIGVRLRLLQSEESSSPEVVVRMAQDVGATEIHLNRKLHSAFLFRDPERCRIFQAIQRRLDAEIRSSRGMHIFKAFWAGWHQGTFQWNDLPFAGDADADWPFAGAWL</sequence>
<evidence type="ECO:0000256" key="1">
    <source>
        <dbReference type="SAM" id="SignalP"/>
    </source>
</evidence>
<keyword evidence="3" id="KW-1185">Reference proteome</keyword>
<proteinExistence type="predicted"/>
<dbReference type="EMBL" id="LSRX01000226">
    <property type="protein sequence ID" value="OLQ03824.1"/>
    <property type="molecule type" value="Genomic_DNA"/>
</dbReference>
<comment type="caution">
    <text evidence="2">The sequence shown here is derived from an EMBL/GenBank/DDBJ whole genome shotgun (WGS) entry which is preliminary data.</text>
</comment>
<dbReference type="OrthoDB" id="10461369at2759"/>
<dbReference type="AlphaFoldDB" id="A0A1Q9E8S5"/>
<feature type="signal peptide" evidence="1">
    <location>
        <begin position="1"/>
        <end position="26"/>
    </location>
</feature>
<accession>A0A1Q9E8S5</accession>
<evidence type="ECO:0000313" key="2">
    <source>
        <dbReference type="EMBL" id="OLQ03824.1"/>
    </source>
</evidence>